<dbReference type="InterPro" id="IPR014710">
    <property type="entry name" value="RmlC-like_jellyroll"/>
</dbReference>
<proteinExistence type="predicted"/>
<organism evidence="1 2">
    <name type="scientific">Arthrobacter nitrophenolicus</name>
    <dbReference type="NCBI Taxonomy" id="683150"/>
    <lineage>
        <taxon>Bacteria</taxon>
        <taxon>Bacillati</taxon>
        <taxon>Actinomycetota</taxon>
        <taxon>Actinomycetes</taxon>
        <taxon>Micrococcales</taxon>
        <taxon>Micrococcaceae</taxon>
        <taxon>Arthrobacter</taxon>
    </lineage>
</organism>
<name>A0A4R5Y7D2_9MICC</name>
<dbReference type="InterPro" id="IPR011051">
    <property type="entry name" value="RmlC_Cupin_sf"/>
</dbReference>
<dbReference type="RefSeq" id="WP_133346698.1">
    <property type="nucleotide sequence ID" value="NZ_SMZQ01000002.1"/>
</dbReference>
<dbReference type="Proteomes" id="UP000294621">
    <property type="component" value="Unassembled WGS sequence"/>
</dbReference>
<evidence type="ECO:0000313" key="1">
    <source>
        <dbReference type="EMBL" id="TDL39677.1"/>
    </source>
</evidence>
<evidence type="ECO:0008006" key="3">
    <source>
        <dbReference type="Google" id="ProtNLM"/>
    </source>
</evidence>
<dbReference type="AlphaFoldDB" id="A0A4R5Y7D2"/>
<comment type="caution">
    <text evidence="1">The sequence shown here is derived from an EMBL/GenBank/DDBJ whole genome shotgun (WGS) entry which is preliminary data.</text>
</comment>
<reference evidence="1 2" key="1">
    <citation type="submission" date="2019-03" db="EMBL/GenBank/DDBJ databases">
        <title>Genome Sequencing and Assembly of Various Microbes Isolated from Partially Reclaimed Soil and Acid Mine Drainage (AMD) Site.</title>
        <authorList>
            <person name="Steinbock B."/>
            <person name="Bechtold R."/>
            <person name="Sevigny J.L."/>
            <person name="Thomas D."/>
            <person name="Cuthill L.R."/>
            <person name="Aveiro Johannsen E.J."/>
            <person name="Thomas K."/>
            <person name="Ghosh A."/>
        </authorList>
    </citation>
    <scope>NUCLEOTIDE SEQUENCE [LARGE SCALE GENOMIC DNA]</scope>
    <source>
        <strain evidence="1 2">S-A1</strain>
    </source>
</reference>
<sequence>MQIFKTGDAYAQESEQLTSGTLNLRQLLGRGRAGLNAGDAEQGPDAFLASFLPNEPGASIPRHTYPFPQFQVVVDGEATVGRHLVRPGSFHYSDAGSVSGPITPLDPEIGLTYFTLRPDNASRLAQAVSTEGQGSARTRRSIIGSRIHSELHTEIVVSELVGPEDDGLGVSAVTVPGKATFTPPSLVSHGGQYLLVVEGALSHAGTNLAAGSLVYLASGETADFTAAREGSEILLLQFPTIDSV</sequence>
<protein>
    <recommendedName>
        <fullName evidence="3">Quercetin 2,3-dioxygenase C-terminal cupin domain-containing protein</fullName>
    </recommendedName>
</protein>
<gene>
    <name evidence="1" type="ORF">E2R57_04150</name>
</gene>
<dbReference type="SUPFAM" id="SSF51182">
    <property type="entry name" value="RmlC-like cupins"/>
    <property type="match status" value="2"/>
</dbReference>
<accession>A0A4R5Y7D2</accession>
<dbReference type="Gene3D" id="2.60.120.10">
    <property type="entry name" value="Jelly Rolls"/>
    <property type="match status" value="1"/>
</dbReference>
<dbReference type="EMBL" id="SMZQ01000002">
    <property type="protein sequence ID" value="TDL39677.1"/>
    <property type="molecule type" value="Genomic_DNA"/>
</dbReference>
<dbReference type="OrthoDB" id="5114244at2"/>
<evidence type="ECO:0000313" key="2">
    <source>
        <dbReference type="Proteomes" id="UP000294621"/>
    </source>
</evidence>